<keyword evidence="2" id="KW-1003">Cell membrane</keyword>
<dbReference type="Proteomes" id="UP000602745">
    <property type="component" value="Unassembled WGS sequence"/>
</dbReference>
<proteinExistence type="predicted"/>
<feature type="transmembrane region" description="Helical" evidence="6">
    <location>
        <begin position="106"/>
        <end position="124"/>
    </location>
</feature>
<evidence type="ECO:0000313" key="8">
    <source>
        <dbReference type="EMBL" id="GGE34098.1"/>
    </source>
</evidence>
<feature type="transmembrane region" description="Helical" evidence="6">
    <location>
        <begin position="466"/>
        <end position="484"/>
    </location>
</feature>
<evidence type="ECO:0000256" key="1">
    <source>
        <dbReference type="ARBA" id="ARBA00004651"/>
    </source>
</evidence>
<dbReference type="Pfam" id="PF04932">
    <property type="entry name" value="Wzy_C"/>
    <property type="match status" value="1"/>
</dbReference>
<feature type="transmembrane region" description="Helical" evidence="6">
    <location>
        <begin position="211"/>
        <end position="233"/>
    </location>
</feature>
<evidence type="ECO:0000256" key="6">
    <source>
        <dbReference type="SAM" id="Phobius"/>
    </source>
</evidence>
<evidence type="ECO:0000259" key="7">
    <source>
        <dbReference type="Pfam" id="PF04932"/>
    </source>
</evidence>
<feature type="transmembrane region" description="Helical" evidence="6">
    <location>
        <begin position="136"/>
        <end position="157"/>
    </location>
</feature>
<dbReference type="EMBL" id="BMCP01000001">
    <property type="protein sequence ID" value="GGE34098.1"/>
    <property type="molecule type" value="Genomic_DNA"/>
</dbReference>
<feature type="transmembrane region" description="Helical" evidence="6">
    <location>
        <begin position="617"/>
        <end position="639"/>
    </location>
</feature>
<evidence type="ECO:0000256" key="3">
    <source>
        <dbReference type="ARBA" id="ARBA00022692"/>
    </source>
</evidence>
<reference evidence="8" key="1">
    <citation type="journal article" date="2014" name="Int. J. Syst. Evol. Microbiol.">
        <title>Complete genome sequence of Corynebacterium casei LMG S-19264T (=DSM 44701T), isolated from a smear-ripened cheese.</title>
        <authorList>
            <consortium name="US DOE Joint Genome Institute (JGI-PGF)"/>
            <person name="Walter F."/>
            <person name="Albersmeier A."/>
            <person name="Kalinowski J."/>
            <person name="Ruckert C."/>
        </authorList>
    </citation>
    <scope>NUCLEOTIDE SEQUENCE</scope>
    <source>
        <strain evidence="8">CCM 7684</strain>
    </source>
</reference>
<feature type="transmembrane region" description="Helical" evidence="6">
    <location>
        <begin position="177"/>
        <end position="199"/>
    </location>
</feature>
<protein>
    <recommendedName>
        <fullName evidence="7">O-antigen ligase-related domain-containing protein</fullName>
    </recommendedName>
</protein>
<comment type="caution">
    <text evidence="8">The sequence shown here is derived from an EMBL/GenBank/DDBJ whole genome shotgun (WGS) entry which is preliminary data.</text>
</comment>
<feature type="transmembrane region" description="Helical" evidence="6">
    <location>
        <begin position="531"/>
        <end position="554"/>
    </location>
</feature>
<evidence type="ECO:0000256" key="2">
    <source>
        <dbReference type="ARBA" id="ARBA00022475"/>
    </source>
</evidence>
<feature type="transmembrane region" description="Helical" evidence="6">
    <location>
        <begin position="651"/>
        <end position="669"/>
    </location>
</feature>
<feature type="transmembrane region" description="Helical" evidence="6">
    <location>
        <begin position="496"/>
        <end position="519"/>
    </location>
</feature>
<feature type="transmembrane region" description="Helical" evidence="6">
    <location>
        <begin position="59"/>
        <end position="86"/>
    </location>
</feature>
<feature type="transmembrane region" description="Helical" evidence="6">
    <location>
        <begin position="253"/>
        <end position="278"/>
    </location>
</feature>
<feature type="transmembrane region" description="Helical" evidence="6">
    <location>
        <begin position="395"/>
        <end position="414"/>
    </location>
</feature>
<keyword evidence="9" id="KW-1185">Reference proteome</keyword>
<accession>A0A8J2VMX4</accession>
<keyword evidence="5 6" id="KW-0472">Membrane</keyword>
<dbReference type="Pfam" id="PF03706">
    <property type="entry name" value="LPG_synthase_TM"/>
    <property type="match status" value="1"/>
</dbReference>
<feature type="transmembrane region" description="Helical" evidence="6">
    <location>
        <begin position="675"/>
        <end position="694"/>
    </location>
</feature>
<dbReference type="GO" id="GO:0005886">
    <property type="term" value="C:plasma membrane"/>
    <property type="evidence" value="ECO:0007669"/>
    <property type="project" value="UniProtKB-SubCell"/>
</dbReference>
<gene>
    <name evidence="8" type="ORF">GCM10007276_09320</name>
</gene>
<evidence type="ECO:0000313" key="9">
    <source>
        <dbReference type="Proteomes" id="UP000602745"/>
    </source>
</evidence>
<evidence type="ECO:0000256" key="4">
    <source>
        <dbReference type="ARBA" id="ARBA00022989"/>
    </source>
</evidence>
<dbReference type="PANTHER" id="PTHR40277:SF1">
    <property type="entry name" value="BLL5419 PROTEIN"/>
    <property type="match status" value="1"/>
</dbReference>
<reference evidence="8" key="2">
    <citation type="submission" date="2020-09" db="EMBL/GenBank/DDBJ databases">
        <authorList>
            <person name="Sun Q."/>
            <person name="Sedlacek I."/>
        </authorList>
    </citation>
    <scope>NUCLEOTIDE SEQUENCE</scope>
    <source>
        <strain evidence="8">CCM 7684</strain>
    </source>
</reference>
<sequence length="700" mass="73690">MIWVGSNTDLASLAETFAELSPAIVILAALSLFVGALCASLRVWLIAHDLGYPLRMRDAVAALSIGQLAGGIFFQLVGQLIARGALLARRGLPVSVTVVLTGYERVVAFSVSLALALAGGWLIFGRVVLDLDGGGLEFLELAIGLILAVLVGGVLGWGRRVVKSVTPHLHGRLALLISRSVCVSVATQLCTMVAYVVLARAFSPSLAIEDLAAASAVVMLAASLPISLAGWGVREVSAVLALGAIGMSPEEALVVAVLVGSMALGVVATLALLTAGAWRREDSGVASRPGIKAPKIDYGTGLVWALPLTVATAVFFQVYVPTGTGQLNVNFADPAAIMGGTLFVIWAMRDRAWPQWRLSGFNIHVFAASSAFIIAFIIGWNSFGWTAWAFTSKLVGWFVLLGYGATGALLVSRAGTDGLSTLLRTIAAAGLAVLVIDLTLLILRFAGVQIPENLLGGRIEGFSINANAFAFQLILTFFAALLAFRDGYKAVVIPALILAGVWFAGSRASFGAILVALPLALCMRPKLIGRVGRACLCGLVIVIAVIYLPAALLGGDAVHGVFTSGFADSDAERMLTLEAAWQMFLDSPLFGAGLGAFVHDHMTTTGEFLVIHSTPLWLLAEFGLFGALLIGVPFVRVALNEIRRPFPRDDAAVLLIGSISAFAVMSLAHEMMYQRLFWLVLGAGLALTVTPTQMQRSATR</sequence>
<dbReference type="InterPro" id="IPR022791">
    <property type="entry name" value="L-PG_synthase/AglD"/>
</dbReference>
<dbReference type="InterPro" id="IPR007016">
    <property type="entry name" value="O-antigen_ligase-rel_domated"/>
</dbReference>
<comment type="subcellular location">
    <subcellularLocation>
        <location evidence="1">Cell membrane</location>
        <topology evidence="1">Multi-pass membrane protein</topology>
    </subcellularLocation>
</comment>
<evidence type="ECO:0000256" key="5">
    <source>
        <dbReference type="ARBA" id="ARBA00023136"/>
    </source>
</evidence>
<feature type="transmembrane region" description="Helical" evidence="6">
    <location>
        <begin position="20"/>
        <end position="47"/>
    </location>
</feature>
<feature type="transmembrane region" description="Helical" evidence="6">
    <location>
        <begin position="361"/>
        <end position="383"/>
    </location>
</feature>
<keyword evidence="4 6" id="KW-1133">Transmembrane helix</keyword>
<feature type="transmembrane region" description="Helical" evidence="6">
    <location>
        <begin position="298"/>
        <end position="319"/>
    </location>
</feature>
<name>A0A8J2VMX4_9RHOB</name>
<dbReference type="AlphaFoldDB" id="A0A8J2VMX4"/>
<feature type="transmembrane region" description="Helical" evidence="6">
    <location>
        <begin position="426"/>
        <end position="446"/>
    </location>
</feature>
<keyword evidence="3 6" id="KW-0812">Transmembrane</keyword>
<dbReference type="PANTHER" id="PTHR40277">
    <property type="entry name" value="BLL5419 PROTEIN"/>
    <property type="match status" value="1"/>
</dbReference>
<organism evidence="8 9">
    <name type="scientific">Agaricicola taiwanensis</name>
    <dbReference type="NCBI Taxonomy" id="591372"/>
    <lineage>
        <taxon>Bacteria</taxon>
        <taxon>Pseudomonadati</taxon>
        <taxon>Pseudomonadota</taxon>
        <taxon>Alphaproteobacteria</taxon>
        <taxon>Rhodobacterales</taxon>
        <taxon>Paracoccaceae</taxon>
        <taxon>Agaricicola</taxon>
    </lineage>
</organism>
<feature type="domain" description="O-antigen ligase-related" evidence="7">
    <location>
        <begin position="496"/>
        <end position="630"/>
    </location>
</feature>